<comment type="function">
    <text evidence="6">DNA-dependent RNA polymerase catalyzes the transcription of DNA into RNA using the four ribonucleoside triphosphates as substrates. Specific peripheric component of RNA polymerase III which synthesizes small RNAs, such as 5S rRNA and tRNAs.</text>
</comment>
<keyword evidence="4 6" id="KW-0804">Transcription</keyword>
<reference evidence="7 8" key="1">
    <citation type="journal article" date="2018" name="BMC Genomics">
        <title>Comparative genome analyses reveal sequence features reflecting distinct modes of host-adaptation between dicot and monocot powdery mildew.</title>
        <authorList>
            <person name="Wu Y."/>
            <person name="Ma X."/>
            <person name="Pan Z."/>
            <person name="Kale S.D."/>
            <person name="Song Y."/>
            <person name="King H."/>
            <person name="Zhang Q."/>
            <person name="Presley C."/>
            <person name="Deng X."/>
            <person name="Wei C.I."/>
            <person name="Xiao S."/>
        </authorList>
    </citation>
    <scope>NUCLEOTIDE SEQUENCE [LARGE SCALE GENOMIC DNA]</scope>
    <source>
        <strain evidence="7">UCSC1</strain>
    </source>
</reference>
<dbReference type="PANTHER" id="PTHR12780">
    <property type="entry name" value="RNA POLYMERASE III DNA DIRECTED , 39KD SUBUNIT-RELATED"/>
    <property type="match status" value="1"/>
</dbReference>
<organism evidence="7 8">
    <name type="scientific">Golovinomyces cichoracearum</name>
    <dbReference type="NCBI Taxonomy" id="62708"/>
    <lineage>
        <taxon>Eukaryota</taxon>
        <taxon>Fungi</taxon>
        <taxon>Dikarya</taxon>
        <taxon>Ascomycota</taxon>
        <taxon>Pezizomycotina</taxon>
        <taxon>Leotiomycetes</taxon>
        <taxon>Erysiphales</taxon>
        <taxon>Erysiphaceae</taxon>
        <taxon>Golovinomyces</taxon>
    </lineage>
</organism>
<gene>
    <name evidence="7" type="ORF">GcC1_198019</name>
</gene>
<evidence type="ECO:0000313" key="7">
    <source>
        <dbReference type="EMBL" id="RKF56187.1"/>
    </source>
</evidence>
<evidence type="ECO:0000256" key="5">
    <source>
        <dbReference type="ARBA" id="ARBA00023242"/>
    </source>
</evidence>
<accession>A0A420HFM9</accession>
<dbReference type="Gene3D" id="1.10.10.10">
    <property type="entry name" value="Winged helix-like DNA-binding domain superfamily/Winged helix DNA-binding domain"/>
    <property type="match status" value="1"/>
</dbReference>
<dbReference type="EMBL" id="MCBR01019880">
    <property type="protein sequence ID" value="RKF56187.1"/>
    <property type="molecule type" value="Genomic_DNA"/>
</dbReference>
<evidence type="ECO:0000256" key="6">
    <source>
        <dbReference type="PIRNR" id="PIRNR028763"/>
    </source>
</evidence>
<comment type="similarity">
    <text evidence="2 6">Belongs to the eukaryotic RPC34/RPC39 RNA polymerase subunit family.</text>
</comment>
<evidence type="ECO:0000313" key="8">
    <source>
        <dbReference type="Proteomes" id="UP000285405"/>
    </source>
</evidence>
<comment type="subcellular location">
    <subcellularLocation>
        <location evidence="1 6">Nucleus</location>
    </subcellularLocation>
</comment>
<dbReference type="GO" id="GO:0006383">
    <property type="term" value="P:transcription by RNA polymerase III"/>
    <property type="evidence" value="ECO:0007669"/>
    <property type="project" value="UniProtKB-UniRule"/>
</dbReference>
<proteinExistence type="inferred from homology"/>
<dbReference type="InterPro" id="IPR007832">
    <property type="entry name" value="RNA_pol_Rpc34"/>
</dbReference>
<evidence type="ECO:0000256" key="1">
    <source>
        <dbReference type="ARBA" id="ARBA00004123"/>
    </source>
</evidence>
<dbReference type="AlphaFoldDB" id="A0A420HFM9"/>
<keyword evidence="3 6" id="KW-0240">DNA-directed RNA polymerase</keyword>
<dbReference type="OrthoDB" id="613763at2759"/>
<comment type="caution">
    <text evidence="7">The sequence shown here is derived from an EMBL/GenBank/DDBJ whole genome shotgun (WGS) entry which is preliminary data.</text>
</comment>
<protein>
    <recommendedName>
        <fullName evidence="6">DNA-directed RNA polymerase III subunit RPC6</fullName>
        <shortName evidence="6">RNA polymerase III subunit C6</shortName>
    </recommendedName>
</protein>
<dbReference type="Pfam" id="PF05158">
    <property type="entry name" value="RNA_pol_Rpc34"/>
    <property type="match status" value="1"/>
</dbReference>
<dbReference type="PIRSF" id="PIRSF028763">
    <property type="entry name" value="RNA_pol_Rpc34"/>
    <property type="match status" value="1"/>
</dbReference>
<sequence>MSDVKSKNKSISNLKNKLYDACLIIQEEDSEHIFRQNELQEFDKSSFENDILTLLSVVQELLDDKLLKVVNDSEGMGWKLRSREEAKKYRVLSAEQELVYAQIDESGQEGIWTKTIKARTNLHDAVFASCIKTLTSKGYICEMKSVEHPTRKMYIRASLRPSEKVTGGPWFTDGELDDVFINTALMLLHRHIHDHSWHKSRSNGIERRPKKKLKGMKPEEITTVRKSEIEQMTSNHVEYLPMPAGHDRYMTLEQLTLKIEESSVFNQTLSPSEVQQLLDVLVFDNKVERVMCGTKWGYRSLKHMTVSEDQRGGVISEFPCGRCPVFELCEEGGPIEPSSCLYLNEWLAL</sequence>
<dbReference type="InterPro" id="IPR036390">
    <property type="entry name" value="WH_DNA-bd_sf"/>
</dbReference>
<keyword evidence="5 6" id="KW-0539">Nucleus</keyword>
<dbReference type="InterPro" id="IPR036388">
    <property type="entry name" value="WH-like_DNA-bd_sf"/>
</dbReference>
<evidence type="ECO:0000256" key="2">
    <source>
        <dbReference type="ARBA" id="ARBA00011038"/>
    </source>
</evidence>
<dbReference type="SUPFAM" id="SSF46785">
    <property type="entry name" value="Winged helix' DNA-binding domain"/>
    <property type="match status" value="1"/>
</dbReference>
<evidence type="ECO:0000256" key="3">
    <source>
        <dbReference type="ARBA" id="ARBA00022478"/>
    </source>
</evidence>
<dbReference type="InterPro" id="IPR016049">
    <property type="entry name" value="RNA_pol_Rpc34-like"/>
</dbReference>
<evidence type="ECO:0000256" key="4">
    <source>
        <dbReference type="ARBA" id="ARBA00023163"/>
    </source>
</evidence>
<dbReference type="Proteomes" id="UP000285405">
    <property type="component" value="Unassembled WGS sequence"/>
</dbReference>
<name>A0A420HFM9_9PEZI</name>
<dbReference type="GO" id="GO:0005666">
    <property type="term" value="C:RNA polymerase III complex"/>
    <property type="evidence" value="ECO:0007669"/>
    <property type="project" value="UniProtKB-UniRule"/>
</dbReference>